<comment type="caution">
    <text evidence="3">The sequence shown here is derived from an EMBL/GenBank/DDBJ whole genome shotgun (WGS) entry which is preliminary data.</text>
</comment>
<dbReference type="Gene3D" id="2.60.40.10">
    <property type="entry name" value="Immunoglobulins"/>
    <property type="match status" value="1"/>
</dbReference>
<dbReference type="EMBL" id="JAPTMU010000004">
    <property type="protein sequence ID" value="KAJ4944962.1"/>
    <property type="molecule type" value="Genomic_DNA"/>
</dbReference>
<dbReference type="PROSITE" id="PS50835">
    <property type="entry name" value="IG_LIKE"/>
    <property type="match status" value="1"/>
</dbReference>
<dbReference type="InterPro" id="IPR003598">
    <property type="entry name" value="Ig_sub2"/>
</dbReference>
<keyword evidence="4" id="KW-1185">Reference proteome</keyword>
<feature type="transmembrane region" description="Helical" evidence="1">
    <location>
        <begin position="168"/>
        <end position="192"/>
    </location>
</feature>
<reference evidence="3" key="1">
    <citation type="submission" date="2022-11" db="EMBL/GenBank/DDBJ databases">
        <title>Chromosome-level genome of Pogonophryne albipinna.</title>
        <authorList>
            <person name="Jo E."/>
        </authorList>
    </citation>
    <scope>NUCLEOTIDE SEQUENCE</scope>
    <source>
        <strain evidence="3">SGF0006</strain>
        <tissue evidence="3">Muscle</tissue>
    </source>
</reference>
<keyword evidence="1" id="KW-0472">Membrane</keyword>
<dbReference type="AlphaFoldDB" id="A0AAD6FR63"/>
<gene>
    <name evidence="3" type="ORF">JOQ06_013501</name>
</gene>
<proteinExistence type="predicted"/>
<dbReference type="SUPFAM" id="SSF48726">
    <property type="entry name" value="Immunoglobulin"/>
    <property type="match status" value="1"/>
</dbReference>
<evidence type="ECO:0000313" key="4">
    <source>
        <dbReference type="Proteomes" id="UP001219934"/>
    </source>
</evidence>
<evidence type="ECO:0000256" key="1">
    <source>
        <dbReference type="SAM" id="Phobius"/>
    </source>
</evidence>
<accession>A0AAD6FR63</accession>
<sequence>MSIVFVYSSPGEGTEVQRQRERVHAELPLPSYFWYLTGRSSINAQTKEGISYVNNFAYKDSFACAVRGLQSFASRPVYGPKLPSVSVSPSAEIEEGSSVTLTCSSDANPAANYTWYKENEDSPKASGQIFTITDFRAEHSGSYSCGAQNKLGRQNATICLTLAPDKPIIIIIIVVIIVTLLALILIAVLLLCCCR</sequence>
<dbReference type="InterPro" id="IPR007110">
    <property type="entry name" value="Ig-like_dom"/>
</dbReference>
<protein>
    <recommendedName>
        <fullName evidence="2">Ig-like domain-containing protein</fullName>
    </recommendedName>
</protein>
<keyword evidence="1" id="KW-1133">Transmembrane helix</keyword>
<dbReference type="InterPro" id="IPR003599">
    <property type="entry name" value="Ig_sub"/>
</dbReference>
<keyword evidence="1" id="KW-0812">Transmembrane</keyword>
<dbReference type="Pfam" id="PF13927">
    <property type="entry name" value="Ig_3"/>
    <property type="match status" value="1"/>
</dbReference>
<dbReference type="InterPro" id="IPR036179">
    <property type="entry name" value="Ig-like_dom_sf"/>
</dbReference>
<dbReference type="Proteomes" id="UP001219934">
    <property type="component" value="Unassembled WGS sequence"/>
</dbReference>
<dbReference type="SMART" id="SM00409">
    <property type="entry name" value="IG"/>
    <property type="match status" value="1"/>
</dbReference>
<dbReference type="PANTHER" id="PTHR46013">
    <property type="entry name" value="VASCULAR CELL ADHESION MOLECULE 1"/>
    <property type="match status" value="1"/>
</dbReference>
<organism evidence="3 4">
    <name type="scientific">Pogonophryne albipinna</name>
    <dbReference type="NCBI Taxonomy" id="1090488"/>
    <lineage>
        <taxon>Eukaryota</taxon>
        <taxon>Metazoa</taxon>
        <taxon>Chordata</taxon>
        <taxon>Craniata</taxon>
        <taxon>Vertebrata</taxon>
        <taxon>Euteleostomi</taxon>
        <taxon>Actinopterygii</taxon>
        <taxon>Neopterygii</taxon>
        <taxon>Teleostei</taxon>
        <taxon>Neoteleostei</taxon>
        <taxon>Acanthomorphata</taxon>
        <taxon>Eupercaria</taxon>
        <taxon>Perciformes</taxon>
        <taxon>Notothenioidei</taxon>
        <taxon>Pogonophryne</taxon>
    </lineage>
</organism>
<dbReference type="SMART" id="SM00408">
    <property type="entry name" value="IGc2"/>
    <property type="match status" value="1"/>
</dbReference>
<dbReference type="InterPro" id="IPR013783">
    <property type="entry name" value="Ig-like_fold"/>
</dbReference>
<feature type="domain" description="Ig-like" evidence="2">
    <location>
        <begin position="83"/>
        <end position="161"/>
    </location>
</feature>
<feature type="non-terminal residue" evidence="3">
    <location>
        <position position="195"/>
    </location>
</feature>
<evidence type="ECO:0000313" key="3">
    <source>
        <dbReference type="EMBL" id="KAJ4944962.1"/>
    </source>
</evidence>
<evidence type="ECO:0000259" key="2">
    <source>
        <dbReference type="PROSITE" id="PS50835"/>
    </source>
</evidence>
<name>A0AAD6FR63_9TELE</name>
<dbReference type="PANTHER" id="PTHR46013:SF4">
    <property type="entry name" value="B-CELL RECEPTOR CD22-RELATED"/>
    <property type="match status" value="1"/>
</dbReference>